<dbReference type="GO" id="GO:0005509">
    <property type="term" value="F:calcium ion binding"/>
    <property type="evidence" value="ECO:0007669"/>
    <property type="project" value="InterPro"/>
</dbReference>
<dbReference type="SUPFAM" id="SSF101112">
    <property type="entry name" value="Oxygen-evolving enhancer protein 3"/>
    <property type="match status" value="1"/>
</dbReference>
<dbReference type="GO" id="GO:0019898">
    <property type="term" value="C:extrinsic component of membrane"/>
    <property type="evidence" value="ECO:0007669"/>
    <property type="project" value="InterPro"/>
</dbReference>
<evidence type="ECO:0000313" key="8">
    <source>
        <dbReference type="EMBL" id="BAT92429.1"/>
    </source>
</evidence>
<keyword evidence="4" id="KW-0809">Transit peptide</keyword>
<dbReference type="PANTHER" id="PTHR33399">
    <property type="entry name" value="OXYGEN-EVOLVING ENHANCER PROTEIN 3-1, CHLOROPLASTIC"/>
    <property type="match status" value="1"/>
</dbReference>
<dbReference type="InterPro" id="IPR008797">
    <property type="entry name" value="PSII_PsbQ"/>
</dbReference>
<dbReference type="PANTHER" id="PTHR33399:SF2">
    <property type="entry name" value="PHOTOSYNTHETIC NDH SUBUNIT OF LUMENAL LOCATION 3, CHLOROPLASTIC"/>
    <property type="match status" value="1"/>
</dbReference>
<sequence length="247" mass="28229">MKNLSVSHFTHLSSLRIMPPFTNLHGISKTLIPLKCLPNAHDTIKRGQVVGFLGSKTQEEPSECSVQTTRRTAAIGLTTLVLTWPFHDKISSAKDNGFWVEDHPLPRLTVTNNIANEKTGTRSFLKRGLFMPDIGLKGSVQRIKRYSFDLLAMADLVHADTLNYVRKYLRLKSTIIYYDFDKLISATPVDDEKQQLTDMANKLFDNFERLEEASRKKSLPETKSCYQETEVLLKDVMDRMDVLYETI</sequence>
<dbReference type="FunFam" id="1.20.120.290:FF:000003">
    <property type="entry name" value="Photosynthetic NDH subunit of lumenal location 3, chloroplastic"/>
    <property type="match status" value="1"/>
</dbReference>
<evidence type="ECO:0000256" key="1">
    <source>
        <dbReference type="ARBA" id="ARBA00004334"/>
    </source>
</evidence>
<reference evidence="8 9" key="1">
    <citation type="journal article" date="2015" name="Sci. Rep.">
        <title>The power of single molecule real-time sequencing technology in the de novo assembly of a eukaryotic genome.</title>
        <authorList>
            <person name="Sakai H."/>
            <person name="Naito K."/>
            <person name="Ogiso-Tanaka E."/>
            <person name="Takahashi Y."/>
            <person name="Iseki K."/>
            <person name="Muto C."/>
            <person name="Satou K."/>
            <person name="Teruya K."/>
            <person name="Shiroma A."/>
            <person name="Shimoji M."/>
            <person name="Hirano T."/>
            <person name="Itoh T."/>
            <person name="Kaga A."/>
            <person name="Tomooka N."/>
        </authorList>
    </citation>
    <scope>NUCLEOTIDE SEQUENCE [LARGE SCALE GENOMIC DNA]</scope>
    <source>
        <strain evidence="9">cv. Shumari</strain>
    </source>
</reference>
<accession>A0A0S3SHT8</accession>
<keyword evidence="2" id="KW-0150">Chloroplast</keyword>
<evidence type="ECO:0000256" key="4">
    <source>
        <dbReference type="ARBA" id="ARBA00022946"/>
    </source>
</evidence>
<organism evidence="8 9">
    <name type="scientific">Vigna angularis var. angularis</name>
    <dbReference type="NCBI Taxonomy" id="157739"/>
    <lineage>
        <taxon>Eukaryota</taxon>
        <taxon>Viridiplantae</taxon>
        <taxon>Streptophyta</taxon>
        <taxon>Embryophyta</taxon>
        <taxon>Tracheophyta</taxon>
        <taxon>Spermatophyta</taxon>
        <taxon>Magnoliopsida</taxon>
        <taxon>eudicotyledons</taxon>
        <taxon>Gunneridae</taxon>
        <taxon>Pentapetalae</taxon>
        <taxon>rosids</taxon>
        <taxon>fabids</taxon>
        <taxon>Fabales</taxon>
        <taxon>Fabaceae</taxon>
        <taxon>Papilionoideae</taxon>
        <taxon>50 kb inversion clade</taxon>
        <taxon>NPAAA clade</taxon>
        <taxon>indigoferoid/millettioid clade</taxon>
        <taxon>Phaseoleae</taxon>
        <taxon>Vigna</taxon>
    </lineage>
</organism>
<comment type="subcellular location">
    <subcellularLocation>
        <location evidence="1">Plastid</location>
        <location evidence="1">Chloroplast thylakoid membrane</location>
    </subcellularLocation>
</comment>
<comment type="similarity">
    <text evidence="7">Belongs to the PsbQ family.</text>
</comment>
<evidence type="ECO:0000256" key="6">
    <source>
        <dbReference type="ARBA" id="ARBA00023136"/>
    </source>
</evidence>
<evidence type="ECO:0000313" key="9">
    <source>
        <dbReference type="Proteomes" id="UP000291084"/>
    </source>
</evidence>
<keyword evidence="6" id="KW-0472">Membrane</keyword>
<proteinExistence type="inferred from homology"/>
<dbReference type="OrthoDB" id="783722at2759"/>
<dbReference type="InterPro" id="IPR023222">
    <property type="entry name" value="PsbQ-like_dom_sf"/>
</dbReference>
<keyword evidence="9" id="KW-1185">Reference proteome</keyword>
<evidence type="ECO:0000256" key="7">
    <source>
        <dbReference type="ARBA" id="ARBA00035649"/>
    </source>
</evidence>
<gene>
    <name evidence="8" type="primary">Vigan.07G113900</name>
    <name evidence="8" type="ORF">VIGAN_07113900</name>
</gene>
<keyword evidence="5" id="KW-0793">Thylakoid</keyword>
<evidence type="ECO:0000256" key="5">
    <source>
        <dbReference type="ARBA" id="ARBA00023078"/>
    </source>
</evidence>
<dbReference type="Gene3D" id="1.20.120.290">
    <property type="entry name" value="Oxygen-evolving enhancer protein 3 (PsbQ), four-helix up-down bundle"/>
    <property type="match status" value="1"/>
</dbReference>
<dbReference type="InterPro" id="IPR054099">
    <property type="entry name" value="PSII_PsbQ_pln"/>
</dbReference>
<dbReference type="Pfam" id="PF05757">
    <property type="entry name" value="PsbQ"/>
    <property type="match status" value="1"/>
</dbReference>
<dbReference type="GO" id="GO:0009654">
    <property type="term" value="C:photosystem II oxygen evolving complex"/>
    <property type="evidence" value="ECO:0007669"/>
    <property type="project" value="InterPro"/>
</dbReference>
<keyword evidence="3" id="KW-0934">Plastid</keyword>
<dbReference type="GO" id="GO:0009535">
    <property type="term" value="C:chloroplast thylakoid membrane"/>
    <property type="evidence" value="ECO:0007669"/>
    <property type="project" value="UniProtKB-SubCell"/>
</dbReference>
<dbReference type="GO" id="GO:0009767">
    <property type="term" value="P:photosynthetic electron transport chain"/>
    <property type="evidence" value="ECO:0007669"/>
    <property type="project" value="TreeGrafter"/>
</dbReference>
<protein>
    <submittedName>
        <fullName evidence="8">Uncharacterized protein</fullName>
    </submittedName>
</protein>
<dbReference type="EMBL" id="AP015040">
    <property type="protein sequence ID" value="BAT92429.1"/>
    <property type="molecule type" value="Genomic_DNA"/>
</dbReference>
<evidence type="ECO:0000256" key="3">
    <source>
        <dbReference type="ARBA" id="ARBA00022640"/>
    </source>
</evidence>
<evidence type="ECO:0000256" key="2">
    <source>
        <dbReference type="ARBA" id="ARBA00022528"/>
    </source>
</evidence>
<name>A0A0S3SHT8_PHAAN</name>
<dbReference type="AlphaFoldDB" id="A0A0S3SHT8"/>
<dbReference type="Proteomes" id="UP000291084">
    <property type="component" value="Chromosome 7"/>
</dbReference>